<organism evidence="1 2">
    <name type="scientific">Clathrospora elynae</name>
    <dbReference type="NCBI Taxonomy" id="706981"/>
    <lineage>
        <taxon>Eukaryota</taxon>
        <taxon>Fungi</taxon>
        <taxon>Dikarya</taxon>
        <taxon>Ascomycota</taxon>
        <taxon>Pezizomycotina</taxon>
        <taxon>Dothideomycetes</taxon>
        <taxon>Pleosporomycetidae</taxon>
        <taxon>Pleosporales</taxon>
        <taxon>Diademaceae</taxon>
        <taxon>Clathrospora</taxon>
    </lineage>
</organism>
<dbReference type="Gene3D" id="1.10.630.10">
    <property type="entry name" value="Cytochrome P450"/>
    <property type="match status" value="1"/>
</dbReference>
<dbReference type="GO" id="GO:0016705">
    <property type="term" value="F:oxidoreductase activity, acting on paired donors, with incorporation or reduction of molecular oxygen"/>
    <property type="evidence" value="ECO:0007669"/>
    <property type="project" value="InterPro"/>
</dbReference>
<name>A0A6A5SW21_9PLEO</name>
<dbReference type="OrthoDB" id="1470350at2759"/>
<proteinExistence type="predicted"/>
<gene>
    <name evidence="1" type="ORF">EJ02DRAFT_464853</name>
</gene>
<dbReference type="InterPro" id="IPR001128">
    <property type="entry name" value="Cyt_P450"/>
</dbReference>
<evidence type="ECO:0000313" key="2">
    <source>
        <dbReference type="Proteomes" id="UP000800038"/>
    </source>
</evidence>
<dbReference type="GO" id="GO:0005506">
    <property type="term" value="F:iron ion binding"/>
    <property type="evidence" value="ECO:0007669"/>
    <property type="project" value="InterPro"/>
</dbReference>
<sequence>MLLPLAGLRAELPWTKSLMDYVYPSWCPRKPSRIFERLTCHGRDAVRPTRLAQRGSNKTLFSKMVMEEEERQGVPNIVIEKEVSKVIIAGTDTTAVTLKHLTCAIIGDQNVKRKVVQELRGYNSSPK</sequence>
<dbReference type="EMBL" id="ML976024">
    <property type="protein sequence ID" value="KAF1943499.1"/>
    <property type="molecule type" value="Genomic_DNA"/>
</dbReference>
<dbReference type="GO" id="GO:0004497">
    <property type="term" value="F:monooxygenase activity"/>
    <property type="evidence" value="ECO:0007669"/>
    <property type="project" value="InterPro"/>
</dbReference>
<dbReference type="Pfam" id="PF00067">
    <property type="entry name" value="p450"/>
    <property type="match status" value="1"/>
</dbReference>
<dbReference type="SUPFAM" id="SSF48264">
    <property type="entry name" value="Cytochrome P450"/>
    <property type="match status" value="1"/>
</dbReference>
<accession>A0A6A5SW21</accession>
<keyword evidence="2" id="KW-1185">Reference proteome</keyword>
<dbReference type="InterPro" id="IPR036396">
    <property type="entry name" value="Cyt_P450_sf"/>
</dbReference>
<evidence type="ECO:0000313" key="1">
    <source>
        <dbReference type="EMBL" id="KAF1943499.1"/>
    </source>
</evidence>
<dbReference type="Proteomes" id="UP000800038">
    <property type="component" value="Unassembled WGS sequence"/>
</dbReference>
<dbReference type="GO" id="GO:0020037">
    <property type="term" value="F:heme binding"/>
    <property type="evidence" value="ECO:0007669"/>
    <property type="project" value="InterPro"/>
</dbReference>
<protein>
    <submittedName>
        <fullName evidence="1">Uncharacterized protein</fullName>
    </submittedName>
</protein>
<dbReference type="AlphaFoldDB" id="A0A6A5SW21"/>
<reference evidence="1" key="1">
    <citation type="journal article" date="2020" name="Stud. Mycol.">
        <title>101 Dothideomycetes genomes: a test case for predicting lifestyles and emergence of pathogens.</title>
        <authorList>
            <person name="Haridas S."/>
            <person name="Albert R."/>
            <person name="Binder M."/>
            <person name="Bloem J."/>
            <person name="Labutti K."/>
            <person name="Salamov A."/>
            <person name="Andreopoulos B."/>
            <person name="Baker S."/>
            <person name="Barry K."/>
            <person name="Bills G."/>
            <person name="Bluhm B."/>
            <person name="Cannon C."/>
            <person name="Castanera R."/>
            <person name="Culley D."/>
            <person name="Daum C."/>
            <person name="Ezra D."/>
            <person name="Gonzalez J."/>
            <person name="Henrissat B."/>
            <person name="Kuo A."/>
            <person name="Liang C."/>
            <person name="Lipzen A."/>
            <person name="Lutzoni F."/>
            <person name="Magnuson J."/>
            <person name="Mondo S."/>
            <person name="Nolan M."/>
            <person name="Ohm R."/>
            <person name="Pangilinan J."/>
            <person name="Park H.-J."/>
            <person name="Ramirez L."/>
            <person name="Alfaro M."/>
            <person name="Sun H."/>
            <person name="Tritt A."/>
            <person name="Yoshinaga Y."/>
            <person name="Zwiers L.-H."/>
            <person name="Turgeon B."/>
            <person name="Goodwin S."/>
            <person name="Spatafora J."/>
            <person name="Crous P."/>
            <person name="Grigoriev I."/>
        </authorList>
    </citation>
    <scope>NUCLEOTIDE SEQUENCE</scope>
    <source>
        <strain evidence="1">CBS 161.51</strain>
    </source>
</reference>